<dbReference type="Proteomes" id="UP000521313">
    <property type="component" value="Unassembled WGS sequence"/>
</dbReference>
<dbReference type="GO" id="GO:0006281">
    <property type="term" value="P:DNA repair"/>
    <property type="evidence" value="ECO:0007669"/>
    <property type="project" value="TreeGrafter"/>
</dbReference>
<dbReference type="PANTHER" id="PTHR43434">
    <property type="entry name" value="PHOSPHOGLYCOLATE PHOSPHATASE"/>
    <property type="match status" value="1"/>
</dbReference>
<name>A0A7W8D1P0_9FIRM</name>
<dbReference type="GO" id="GO:0005829">
    <property type="term" value="C:cytosol"/>
    <property type="evidence" value="ECO:0007669"/>
    <property type="project" value="TreeGrafter"/>
</dbReference>
<dbReference type="InterPro" id="IPR050155">
    <property type="entry name" value="HAD-like_hydrolase_sf"/>
</dbReference>
<proteinExistence type="predicted"/>
<dbReference type="InterPro" id="IPR036412">
    <property type="entry name" value="HAD-like_sf"/>
</dbReference>
<dbReference type="GO" id="GO:0008967">
    <property type="term" value="F:phosphoglycolate phosphatase activity"/>
    <property type="evidence" value="ECO:0007669"/>
    <property type="project" value="UniProtKB-EC"/>
</dbReference>
<dbReference type="SUPFAM" id="SSF56784">
    <property type="entry name" value="HAD-like"/>
    <property type="match status" value="1"/>
</dbReference>
<organism evidence="1 2">
    <name type="scientific">Faecalicoccus acidiformans</name>
    <dbReference type="NCBI Taxonomy" id="915173"/>
    <lineage>
        <taxon>Bacteria</taxon>
        <taxon>Bacillati</taxon>
        <taxon>Bacillota</taxon>
        <taxon>Erysipelotrichia</taxon>
        <taxon>Erysipelotrichales</taxon>
        <taxon>Erysipelotrichaceae</taxon>
        <taxon>Faecalicoccus</taxon>
    </lineage>
</organism>
<dbReference type="AlphaFoldDB" id="A0A7W8D1P0"/>
<dbReference type="SFLD" id="SFLDG01129">
    <property type="entry name" value="C1.5:_HAD__Beta-PGM__Phosphata"/>
    <property type="match status" value="1"/>
</dbReference>
<dbReference type="Pfam" id="PF13419">
    <property type="entry name" value="HAD_2"/>
    <property type="match status" value="1"/>
</dbReference>
<dbReference type="CDD" id="cd01427">
    <property type="entry name" value="HAD_like"/>
    <property type="match status" value="1"/>
</dbReference>
<dbReference type="InterPro" id="IPR041492">
    <property type="entry name" value="HAD_2"/>
</dbReference>
<dbReference type="InterPro" id="IPR023214">
    <property type="entry name" value="HAD_sf"/>
</dbReference>
<evidence type="ECO:0000313" key="1">
    <source>
        <dbReference type="EMBL" id="MBB5185431.1"/>
    </source>
</evidence>
<evidence type="ECO:0000313" key="2">
    <source>
        <dbReference type="Proteomes" id="UP000521313"/>
    </source>
</evidence>
<accession>A0A7W8D1P0</accession>
<protein>
    <submittedName>
        <fullName evidence="1">Phosphoglycolate phosphatase</fullName>
        <ecNumber evidence="1">3.1.3.18</ecNumber>
    </submittedName>
</protein>
<dbReference type="Gene3D" id="1.10.150.240">
    <property type="entry name" value="Putative phosphatase, domain 2"/>
    <property type="match status" value="1"/>
</dbReference>
<gene>
    <name evidence="1" type="ORF">HNQ43_001488</name>
</gene>
<dbReference type="Gene3D" id="3.40.50.1000">
    <property type="entry name" value="HAD superfamily/HAD-like"/>
    <property type="match status" value="1"/>
</dbReference>
<dbReference type="EC" id="3.1.3.18" evidence="1"/>
<dbReference type="RefSeq" id="WP_183376372.1">
    <property type="nucleotide sequence ID" value="NZ_JACHHD010000015.1"/>
</dbReference>
<sequence length="211" mass="24218">MKRIVWDWNGTLFDDVELCFHCINSVLTSHHCQPLPDVEAYRNVFGFPIEDYYRELGFDFSVTPFSQLAKEYMELYQKKSYQCCLVEDAQQVLSQVQKDKIHQTVLSASKKEYLDRQIQAVGLSTSSLDVYGIQDIYARSKLALAREYQKTCRPDDEIWFIGDSLHDHEVADALGAHCLLVTTGHQSRKRLVQSGVPVLDSLKECLEVVYG</sequence>
<comment type="caution">
    <text evidence="1">The sequence shown here is derived from an EMBL/GenBank/DDBJ whole genome shotgun (WGS) entry which is preliminary data.</text>
</comment>
<dbReference type="SFLD" id="SFLDS00003">
    <property type="entry name" value="Haloacid_Dehalogenase"/>
    <property type="match status" value="1"/>
</dbReference>
<dbReference type="InterPro" id="IPR023198">
    <property type="entry name" value="PGP-like_dom2"/>
</dbReference>
<dbReference type="PANTHER" id="PTHR43434:SF1">
    <property type="entry name" value="PHOSPHOGLYCOLATE PHOSPHATASE"/>
    <property type="match status" value="1"/>
</dbReference>
<dbReference type="EMBL" id="JACHHD010000015">
    <property type="protein sequence ID" value="MBB5185431.1"/>
    <property type="molecule type" value="Genomic_DNA"/>
</dbReference>
<keyword evidence="1" id="KW-0378">Hydrolase</keyword>
<reference evidence="1 2" key="1">
    <citation type="submission" date="2020-08" db="EMBL/GenBank/DDBJ databases">
        <title>Genomic Encyclopedia of Type Strains, Phase IV (KMG-IV): sequencing the most valuable type-strain genomes for metagenomic binning, comparative biology and taxonomic classification.</title>
        <authorList>
            <person name="Goeker M."/>
        </authorList>
    </citation>
    <scope>NUCLEOTIDE SEQUENCE [LARGE SCALE GENOMIC DNA]</scope>
    <source>
        <strain evidence="1 2">DSM 26963</strain>
    </source>
</reference>